<organism evidence="2 3">
    <name type="scientific">Flavisphingopyxis soli</name>
    <dbReference type="NCBI Taxonomy" id="2601267"/>
    <lineage>
        <taxon>Bacteria</taxon>
        <taxon>Pseudomonadati</taxon>
        <taxon>Pseudomonadota</taxon>
        <taxon>Alphaproteobacteria</taxon>
        <taxon>Sphingomonadales</taxon>
        <taxon>Sphingopyxidaceae</taxon>
        <taxon>Flavisphingopyxis</taxon>
    </lineage>
</organism>
<sequence length="471" mass="51628">MTAASVVEEWLGVDDGETKRLAAWDQDARPVTGNRRLNGGWCWIHRPNEAPICIVFVKNHLEQSHEALGQPDLLEGKALLEVRLSDLRLFPLICADMLRPRMENGSIQSRLERSLRDELLDLPILVTASLLQSTAFDPNWQTAIGDVAAQISNQAVVIAVANQAYGKLHPEEELDRWRSLSGVFGRRTDLNKGHEAFPAGRAVQTPHFNGLVLRDSGPCVVCGDVAWPPYTPISSLVRWRAVNCCPINAGRIETDDTLRMSTCDFELHRFTLRYPQQADFSSSLGSGLQKIRAHLETGNYPSGSLIAGSIISGVDRDPDMNGDDFFTVANALSEGLNTLAFVADLDGSTWQQDPAEAGQMRRGETNVLVWRDPRLSGRAIMRTLQDWALKGAAHPPLQVIARGNPDDVALGPVIPDRKSDISQPPTEEGDWAAARSIRKIRCVPLGTIAAIYADGAATIENVKARASDALR</sequence>
<accession>A0A5C6UP12</accession>
<name>A0A5C6UP12_9SPHN</name>
<dbReference type="InterPro" id="IPR046870">
    <property type="entry name" value="ABC-3C_CTD3"/>
</dbReference>
<proteinExistence type="predicted"/>
<dbReference type="OrthoDB" id="8477330at2"/>
<dbReference type="Proteomes" id="UP000321129">
    <property type="component" value="Unassembled WGS sequence"/>
</dbReference>
<gene>
    <name evidence="2" type="ORF">FSZ31_06405</name>
</gene>
<comment type="caution">
    <text evidence="2">The sequence shown here is derived from an EMBL/GenBank/DDBJ whole genome shotgun (WGS) entry which is preliminary data.</text>
</comment>
<dbReference type="RefSeq" id="WP_147122364.1">
    <property type="nucleotide sequence ID" value="NZ_VOPY01000001.1"/>
</dbReference>
<dbReference type="Pfam" id="PF20395">
    <property type="entry name" value="CTD3"/>
    <property type="match status" value="1"/>
</dbReference>
<feature type="domain" description="ABC-three component systems C-terminal" evidence="1">
    <location>
        <begin position="266"/>
        <end position="427"/>
    </location>
</feature>
<evidence type="ECO:0000313" key="2">
    <source>
        <dbReference type="EMBL" id="TXC74324.1"/>
    </source>
</evidence>
<protein>
    <recommendedName>
        <fullName evidence="1">ABC-three component systems C-terminal domain-containing protein</fullName>
    </recommendedName>
</protein>
<dbReference type="AlphaFoldDB" id="A0A5C6UP12"/>
<keyword evidence="3" id="KW-1185">Reference proteome</keyword>
<reference evidence="2 3" key="1">
    <citation type="submission" date="2019-08" db="EMBL/GenBank/DDBJ databases">
        <title>Sphingorhabdus soil sp. nov., isolated from arctic soil.</title>
        <authorList>
            <person name="Liu Y."/>
        </authorList>
    </citation>
    <scope>NUCLEOTIDE SEQUENCE [LARGE SCALE GENOMIC DNA]</scope>
    <source>
        <strain evidence="2 3">D-2Q-5-6</strain>
    </source>
</reference>
<evidence type="ECO:0000313" key="3">
    <source>
        <dbReference type="Proteomes" id="UP000321129"/>
    </source>
</evidence>
<evidence type="ECO:0000259" key="1">
    <source>
        <dbReference type="Pfam" id="PF20395"/>
    </source>
</evidence>
<dbReference type="EMBL" id="VOPY01000001">
    <property type="protein sequence ID" value="TXC74324.1"/>
    <property type="molecule type" value="Genomic_DNA"/>
</dbReference>